<dbReference type="GO" id="GO:0030313">
    <property type="term" value="C:cell envelope"/>
    <property type="evidence" value="ECO:0007669"/>
    <property type="project" value="UniProtKB-SubCell"/>
</dbReference>
<dbReference type="EMBL" id="CP083680">
    <property type="protein sequence ID" value="UYU68400.1"/>
    <property type="molecule type" value="Genomic_DNA"/>
</dbReference>
<evidence type="ECO:0000313" key="7">
    <source>
        <dbReference type="EMBL" id="UYU90184.1"/>
    </source>
</evidence>
<dbReference type="GO" id="GO:0005886">
    <property type="term" value="C:plasma membrane"/>
    <property type="evidence" value="ECO:0007669"/>
    <property type="project" value="TreeGrafter"/>
</dbReference>
<dbReference type="GO" id="GO:0022857">
    <property type="term" value="F:transmembrane transporter activity"/>
    <property type="evidence" value="ECO:0007669"/>
    <property type="project" value="InterPro"/>
</dbReference>
<name>A0AAQ2PSC1_BACT4</name>
<dbReference type="EMBL" id="CP083685">
    <property type="protein sequence ID" value="UYU90184.1"/>
    <property type="molecule type" value="Genomic_DNA"/>
</dbReference>
<protein>
    <submittedName>
        <fullName evidence="6">Efflux RND transporter periplasmic adaptor subunit</fullName>
    </submittedName>
</protein>
<dbReference type="PROSITE" id="PS51257">
    <property type="entry name" value="PROKAR_LIPOPROTEIN"/>
    <property type="match status" value="1"/>
</dbReference>
<dbReference type="InterPro" id="IPR058625">
    <property type="entry name" value="MdtA-like_BSH"/>
</dbReference>
<proteinExistence type="inferred from homology"/>
<feature type="domain" description="Multidrug resistance protein MdtA-like barrel-sandwich hybrid" evidence="4">
    <location>
        <begin position="59"/>
        <end position="190"/>
    </location>
</feature>
<organism evidence="6 8">
    <name type="scientific">Bacteroides thetaiotaomicron</name>
    <dbReference type="NCBI Taxonomy" id="818"/>
    <lineage>
        <taxon>Bacteria</taxon>
        <taxon>Pseudomonadati</taxon>
        <taxon>Bacteroidota</taxon>
        <taxon>Bacteroidia</taxon>
        <taxon>Bacteroidales</taxon>
        <taxon>Bacteroidaceae</taxon>
        <taxon>Bacteroides</taxon>
    </lineage>
</organism>
<reference evidence="6 8" key="1">
    <citation type="submission" date="2021-06" db="EMBL/GenBank/DDBJ databases">
        <title>Interrogation of the integrated mobile genetic elements in gut-associated Bacteroides with a consensus prediction approach.</title>
        <authorList>
            <person name="Campbell D.E."/>
            <person name="Leigh J.R."/>
            <person name="Kim T."/>
            <person name="England W."/>
            <person name="Whitaker R.J."/>
            <person name="Degnan P.H."/>
        </authorList>
    </citation>
    <scope>NUCLEOTIDE SEQUENCE [LARGE SCALE GENOMIC DNA]</scope>
    <source>
        <strain evidence="7">VPI-3443</strain>
        <strain evidence="6 8">WAL8669</strain>
    </source>
</reference>
<evidence type="ECO:0000256" key="2">
    <source>
        <dbReference type="SAM" id="Coils"/>
    </source>
</evidence>
<dbReference type="RefSeq" id="WP_055228813.1">
    <property type="nucleotide sequence ID" value="NZ_CAXTJI010000017.1"/>
</dbReference>
<dbReference type="InterPro" id="IPR058624">
    <property type="entry name" value="MdtA-like_HH"/>
</dbReference>
<evidence type="ECO:0000259" key="4">
    <source>
        <dbReference type="Pfam" id="PF25917"/>
    </source>
</evidence>
<keyword evidence="2" id="KW-0175">Coiled coil</keyword>
<dbReference type="NCBIfam" id="TIGR01730">
    <property type="entry name" value="RND_mfp"/>
    <property type="match status" value="1"/>
</dbReference>
<dbReference type="Proteomes" id="UP001156218">
    <property type="component" value="Chromosome"/>
</dbReference>
<dbReference type="GO" id="GO:0046677">
    <property type="term" value="P:response to antibiotic"/>
    <property type="evidence" value="ECO:0007669"/>
    <property type="project" value="TreeGrafter"/>
</dbReference>
<dbReference type="Pfam" id="PF25917">
    <property type="entry name" value="BSH_RND"/>
    <property type="match status" value="1"/>
</dbReference>
<feature type="domain" description="Multidrug resistance protein MdtA-like alpha-helical hairpin" evidence="3">
    <location>
        <begin position="99"/>
        <end position="167"/>
    </location>
</feature>
<dbReference type="Gene3D" id="1.10.287.470">
    <property type="entry name" value="Helix hairpin bin"/>
    <property type="match status" value="1"/>
</dbReference>
<dbReference type="InterPro" id="IPR058792">
    <property type="entry name" value="Beta-barrel_RND_2"/>
</dbReference>
<dbReference type="Gene3D" id="2.40.50.100">
    <property type="match status" value="1"/>
</dbReference>
<dbReference type="InterPro" id="IPR006143">
    <property type="entry name" value="RND_pump_MFP"/>
</dbReference>
<dbReference type="PANTHER" id="PTHR30158">
    <property type="entry name" value="ACRA/E-RELATED COMPONENT OF DRUG EFFLUX TRANSPORTER"/>
    <property type="match status" value="1"/>
</dbReference>
<evidence type="ECO:0000259" key="3">
    <source>
        <dbReference type="Pfam" id="PF25876"/>
    </source>
</evidence>
<feature type="coiled-coil region" evidence="2">
    <location>
        <begin position="99"/>
        <end position="126"/>
    </location>
</feature>
<dbReference type="AlphaFoldDB" id="A0AAQ2PSC1"/>
<evidence type="ECO:0000259" key="5">
    <source>
        <dbReference type="Pfam" id="PF25954"/>
    </source>
</evidence>
<sequence length="369" mass="40451">MKKLMYIFLVFSVLTGCKEKKDAGAMKGMPTLAISVAKPIVKDITLTKDYPGYLTTEKTVNLVARVNGTLQSVSYAPGGRVKKGQLLFVIEPTLYNDKVAQAEAELKTAQAQLEYARNNYSRMKEAVKSDAVSQIQVLQSESSVTEGVAAVSNAEAALSTARTNLGYCYVRAPFDGTISKSTVDIGSYVGGSLQPVTLATIYKDDQMYAYFNVADNQWLEMSMNNQQPTKDLPKKIMVQLGKEGTESYPATLDYLSPNVDLNTGTLMVRANFDNPQGVLKSGLYVSITLPYGEADHAILVKEASIGTDQLGKFLYAVNDSDIVHYRHIEIGQLINDTLRQVLGGLSPQERYVTEALMKVRDGMKIKPIP</sequence>
<feature type="domain" description="CusB-like beta-barrel" evidence="5">
    <location>
        <begin position="234"/>
        <end position="289"/>
    </location>
</feature>
<evidence type="ECO:0000256" key="1">
    <source>
        <dbReference type="ARBA" id="ARBA00009477"/>
    </source>
</evidence>
<evidence type="ECO:0000313" key="6">
    <source>
        <dbReference type="EMBL" id="UYU68400.1"/>
    </source>
</evidence>
<dbReference type="PANTHER" id="PTHR30158:SF10">
    <property type="entry name" value="CATION EFFLUX PUMP"/>
    <property type="match status" value="1"/>
</dbReference>
<accession>A0AAQ2PSC1</accession>
<dbReference type="Pfam" id="PF25876">
    <property type="entry name" value="HH_MFP_RND"/>
    <property type="match status" value="1"/>
</dbReference>
<dbReference type="Gene3D" id="2.40.420.20">
    <property type="match status" value="1"/>
</dbReference>
<evidence type="ECO:0000313" key="8">
    <source>
        <dbReference type="Proteomes" id="UP001156218"/>
    </source>
</evidence>
<comment type="similarity">
    <text evidence="1">Belongs to the membrane fusion protein (MFP) (TC 8.A.1) family.</text>
</comment>
<dbReference type="Gene3D" id="2.40.30.170">
    <property type="match status" value="1"/>
</dbReference>
<gene>
    <name evidence="6" type="ORF">KQP68_09025</name>
    <name evidence="7" type="ORF">KQP74_19935</name>
</gene>
<dbReference type="Pfam" id="PF25954">
    <property type="entry name" value="Beta-barrel_RND_2"/>
    <property type="match status" value="1"/>
</dbReference>
<dbReference type="SUPFAM" id="SSF111369">
    <property type="entry name" value="HlyD-like secretion proteins"/>
    <property type="match status" value="1"/>
</dbReference>
<dbReference type="Proteomes" id="UP001162960">
    <property type="component" value="Chromosome"/>
</dbReference>